<reference evidence="3 4" key="1">
    <citation type="submission" date="2024-06" db="EMBL/GenBank/DDBJ databases">
        <title>The Natural Products Discovery Center: Release of the First 8490 Sequenced Strains for Exploring Actinobacteria Biosynthetic Diversity.</title>
        <authorList>
            <person name="Kalkreuter E."/>
            <person name="Kautsar S.A."/>
            <person name="Yang D."/>
            <person name="Bader C.D."/>
            <person name="Teijaro C.N."/>
            <person name="Fluegel L."/>
            <person name="Davis C.M."/>
            <person name="Simpson J.R."/>
            <person name="Lauterbach L."/>
            <person name="Steele A.D."/>
            <person name="Gui C."/>
            <person name="Meng S."/>
            <person name="Li G."/>
            <person name="Viehrig K."/>
            <person name="Ye F."/>
            <person name="Su P."/>
            <person name="Kiefer A.F."/>
            <person name="Nichols A."/>
            <person name="Cepeda A.J."/>
            <person name="Yan W."/>
            <person name="Fan B."/>
            <person name="Jiang Y."/>
            <person name="Adhikari A."/>
            <person name="Zheng C.-J."/>
            <person name="Schuster L."/>
            <person name="Cowan T.M."/>
            <person name="Smanski M.J."/>
            <person name="Chevrette M.G."/>
            <person name="De Carvalho L.P.S."/>
            <person name="Shen B."/>
        </authorList>
    </citation>
    <scope>NUCLEOTIDE SEQUENCE [LARGE SCALE GENOMIC DNA]</scope>
    <source>
        <strain evidence="3 4">NPDC000234</strain>
    </source>
</reference>
<evidence type="ECO:0000256" key="1">
    <source>
        <dbReference type="SAM" id="MobiDB-lite"/>
    </source>
</evidence>
<dbReference type="CDD" id="cd00093">
    <property type="entry name" value="HTH_XRE"/>
    <property type="match status" value="1"/>
</dbReference>
<keyword evidence="4" id="KW-1185">Reference proteome</keyword>
<dbReference type="InterPro" id="IPR001387">
    <property type="entry name" value="Cro/C1-type_HTH"/>
</dbReference>
<dbReference type="Proteomes" id="UP001474181">
    <property type="component" value="Unassembled WGS sequence"/>
</dbReference>
<dbReference type="Gene3D" id="1.10.260.40">
    <property type="entry name" value="lambda repressor-like DNA-binding domains"/>
    <property type="match status" value="1"/>
</dbReference>
<gene>
    <name evidence="3" type="ORF">ABT404_08420</name>
</gene>
<dbReference type="Pfam" id="PF13560">
    <property type="entry name" value="HTH_31"/>
    <property type="match status" value="1"/>
</dbReference>
<dbReference type="SUPFAM" id="SSF47413">
    <property type="entry name" value="lambda repressor-like DNA-binding domains"/>
    <property type="match status" value="1"/>
</dbReference>
<evidence type="ECO:0000313" key="3">
    <source>
        <dbReference type="EMBL" id="MER7179495.1"/>
    </source>
</evidence>
<dbReference type="RefSeq" id="WP_350778736.1">
    <property type="nucleotide sequence ID" value="NZ_JBEPEK010000042.1"/>
</dbReference>
<dbReference type="EMBL" id="JBEPEK010000042">
    <property type="protein sequence ID" value="MER7179495.1"/>
    <property type="molecule type" value="Genomic_DNA"/>
</dbReference>
<evidence type="ECO:0000313" key="4">
    <source>
        <dbReference type="Proteomes" id="UP001474181"/>
    </source>
</evidence>
<dbReference type="InterPro" id="IPR010982">
    <property type="entry name" value="Lambda_DNA-bd_dom_sf"/>
</dbReference>
<protein>
    <submittedName>
        <fullName evidence="3">Helix-turn-helix transcriptional regulator</fullName>
    </submittedName>
</protein>
<feature type="domain" description="HTH cro/C1-type" evidence="2">
    <location>
        <begin position="130"/>
        <end position="176"/>
    </location>
</feature>
<dbReference type="PROSITE" id="PS50943">
    <property type="entry name" value="HTH_CROC1"/>
    <property type="match status" value="1"/>
</dbReference>
<comment type="caution">
    <text evidence="3">The sequence shown here is derived from an EMBL/GenBank/DDBJ whole genome shotgun (WGS) entry which is preliminary data.</text>
</comment>
<accession>A0ABV1WRM4</accession>
<sequence>MQALADGLLAAEYEQQDLTALLRQAGELNRELEHYVCAAVHDARVKGTGWETVAVAAAVSPATARSRWNEKTVRRRLERRVAEQQSALRQREAAGAPLPPRADAQEPAPGTERPSGRLAAALSHLHRSSKLTIREVADRTELSSSYVSRILSGERLPAWQIVETLTELFGGDPEELEVLWETAQGMTLPARQPFRDAAARLNAALRGLYLAAASPSAPRIHEASAKALSVATIHDVLDGRIVPDWKTTAAFVHAVGGTPATIRPLWEAAHYAFLIFLDPGTDDAPELPRPRQPDPGAPAGRPDDDGRQR</sequence>
<feature type="region of interest" description="Disordered" evidence="1">
    <location>
        <begin position="81"/>
        <end position="116"/>
    </location>
</feature>
<proteinExistence type="predicted"/>
<organism evidence="3 4">
    <name type="scientific">Streptomyces hyaluromycini</name>
    <dbReference type="NCBI Taxonomy" id="1377993"/>
    <lineage>
        <taxon>Bacteria</taxon>
        <taxon>Bacillati</taxon>
        <taxon>Actinomycetota</taxon>
        <taxon>Actinomycetes</taxon>
        <taxon>Kitasatosporales</taxon>
        <taxon>Streptomycetaceae</taxon>
        <taxon>Streptomyces</taxon>
    </lineage>
</organism>
<evidence type="ECO:0000259" key="2">
    <source>
        <dbReference type="PROSITE" id="PS50943"/>
    </source>
</evidence>
<dbReference type="SMART" id="SM00530">
    <property type="entry name" value="HTH_XRE"/>
    <property type="match status" value="1"/>
</dbReference>
<name>A0ABV1WRM4_9ACTN</name>
<feature type="region of interest" description="Disordered" evidence="1">
    <location>
        <begin position="282"/>
        <end position="309"/>
    </location>
</feature>